<dbReference type="EMBL" id="RBIG01000002">
    <property type="protein sequence ID" value="RKQ70156.1"/>
    <property type="molecule type" value="Genomic_DNA"/>
</dbReference>
<accession>A0A420WGR1</accession>
<proteinExistence type="predicted"/>
<evidence type="ECO:0000313" key="2">
    <source>
        <dbReference type="EMBL" id="RKQ70156.1"/>
    </source>
</evidence>
<name>A0A420WGR1_9PROT</name>
<dbReference type="InterPro" id="IPR036388">
    <property type="entry name" value="WH-like_DNA-bd_sf"/>
</dbReference>
<dbReference type="InterPro" id="IPR010921">
    <property type="entry name" value="Trp_repressor/repl_initiator"/>
</dbReference>
<dbReference type="Proteomes" id="UP000277424">
    <property type="component" value="Unassembled WGS sequence"/>
</dbReference>
<gene>
    <name evidence="2" type="ORF">BCL74_2096</name>
</gene>
<dbReference type="InterPro" id="IPR009534">
    <property type="entry name" value="DUF1153"/>
</dbReference>
<organism evidence="2 3">
    <name type="scientific">Oceanibaculum indicum</name>
    <dbReference type="NCBI Taxonomy" id="526216"/>
    <lineage>
        <taxon>Bacteria</taxon>
        <taxon>Pseudomonadati</taxon>
        <taxon>Pseudomonadota</taxon>
        <taxon>Alphaproteobacteria</taxon>
        <taxon>Rhodospirillales</taxon>
        <taxon>Oceanibaculaceae</taxon>
        <taxon>Oceanibaculum</taxon>
    </lineage>
</organism>
<dbReference type="Gene3D" id="1.10.10.10">
    <property type="entry name" value="Winged helix-like DNA-binding domain superfamily/Winged helix DNA-binding domain"/>
    <property type="match status" value="1"/>
</dbReference>
<dbReference type="RefSeq" id="WP_407669840.1">
    <property type="nucleotide sequence ID" value="NZ_RBIG01000002.1"/>
</dbReference>
<evidence type="ECO:0000256" key="1">
    <source>
        <dbReference type="SAM" id="MobiDB-lite"/>
    </source>
</evidence>
<comment type="caution">
    <text evidence="2">The sequence shown here is derived from an EMBL/GenBank/DDBJ whole genome shotgun (WGS) entry which is preliminary data.</text>
</comment>
<dbReference type="Pfam" id="PF06627">
    <property type="entry name" value="DUF1153"/>
    <property type="match status" value="1"/>
</dbReference>
<feature type="region of interest" description="Disordered" evidence="1">
    <location>
        <begin position="141"/>
        <end position="181"/>
    </location>
</feature>
<evidence type="ECO:0000313" key="3">
    <source>
        <dbReference type="Proteomes" id="UP000277424"/>
    </source>
</evidence>
<sequence>MTLIHMRGLNAPVRSERDAQADIARRRLLEALTAARQVVMVLIAEDNTSFDIDRLVARVASAGSLCRTVIDLDVVTDAMPDPAIARAREAALEAGSCFQMLTEPHVYARQGRAPVCGPDSYAMALQVDVLCRDAIAALEGLPVSSPPPTSAPPTAVQMPRDQPAKPALADPASPRLTLDDLPAPGTTRWVARRKALVVAGVRTGLLTAQQACARYGLSAEELEGWTRLVERHGEKGLRVTRIQQYRRHEAIATAGGSNV</sequence>
<dbReference type="GO" id="GO:0043565">
    <property type="term" value="F:sequence-specific DNA binding"/>
    <property type="evidence" value="ECO:0007669"/>
    <property type="project" value="InterPro"/>
</dbReference>
<dbReference type="SUPFAM" id="SSF48295">
    <property type="entry name" value="TrpR-like"/>
    <property type="match status" value="1"/>
</dbReference>
<reference evidence="2 3" key="1">
    <citation type="submission" date="2018-10" db="EMBL/GenBank/DDBJ databases">
        <title>Comparative analysis of microorganisms from saline springs in Andes Mountain Range, Colombia.</title>
        <authorList>
            <person name="Rubin E."/>
        </authorList>
    </citation>
    <scope>NUCLEOTIDE SEQUENCE [LARGE SCALE GENOMIC DNA]</scope>
    <source>
        <strain evidence="2 3">USBA 36</strain>
    </source>
</reference>
<protein>
    <submittedName>
        <fullName evidence="2">Uncharacterized protein DUF1153</fullName>
    </submittedName>
</protein>
<dbReference type="AlphaFoldDB" id="A0A420WGR1"/>